<evidence type="ECO:0000259" key="4">
    <source>
        <dbReference type="Pfam" id="PF00881"/>
    </source>
</evidence>
<dbReference type="FunFam" id="3.40.109.10:FF:000001">
    <property type="entry name" value="Nitroreductase family"/>
    <property type="match status" value="1"/>
</dbReference>
<dbReference type="EMBL" id="JAHLFS010000028">
    <property type="protein sequence ID" value="MBU3851456.1"/>
    <property type="molecule type" value="Genomic_DNA"/>
</dbReference>
<name>A0A948TJ75_9LACO</name>
<proteinExistence type="predicted"/>
<dbReference type="InterPro" id="IPR033877">
    <property type="entry name" value="Frm2/Hbn1"/>
</dbReference>
<evidence type="ECO:0000313" key="6">
    <source>
        <dbReference type="Proteomes" id="UP000777303"/>
    </source>
</evidence>
<dbReference type="Gene3D" id="3.40.109.10">
    <property type="entry name" value="NADH Oxidase"/>
    <property type="match status" value="1"/>
</dbReference>
<dbReference type="PANTHER" id="PTHR43035:SF1">
    <property type="entry name" value="FATTY ACID REPRESSION MUTANT PROTEIN 2-RELATED"/>
    <property type="match status" value="1"/>
</dbReference>
<keyword evidence="2" id="KW-0963">Cytoplasm</keyword>
<dbReference type="Pfam" id="PF00881">
    <property type="entry name" value="Nitroreductase"/>
    <property type="match status" value="1"/>
</dbReference>
<dbReference type="GO" id="GO:0034599">
    <property type="term" value="P:cellular response to oxidative stress"/>
    <property type="evidence" value="ECO:0007669"/>
    <property type="project" value="InterPro"/>
</dbReference>
<sequence>MDNNQFLQAAAKRRSIYALGNRLNVDDEQIIATVKEAVHQAPSAFNSQPIRVAILLNDAHQKFWNQTKDILHQVMTHKEKFPQTAAKIDTFAAGHGTVLFFRDEETVQNAKEQFKSYADNFDDWTEEAVGIAVYSVWTALASLQIGASIQHYNPLVDEWVHQEFNIPKHFVLRGEMPFGSIESPAGAKEFLTDDKVFKVIN</sequence>
<protein>
    <submittedName>
        <fullName evidence="5">Nitroreductase family protein</fullName>
    </submittedName>
</protein>
<dbReference type="AlphaFoldDB" id="A0A948TJ75"/>
<comment type="caution">
    <text evidence="5">The sequence shown here is derived from an EMBL/GenBank/DDBJ whole genome shotgun (WGS) entry which is preliminary data.</text>
</comment>
<comment type="subcellular location">
    <subcellularLocation>
        <location evidence="1">Cytoplasm</location>
    </subcellularLocation>
</comment>
<dbReference type="Proteomes" id="UP000777303">
    <property type="component" value="Unassembled WGS sequence"/>
</dbReference>
<gene>
    <name evidence="5" type="ORF">H9901_01995</name>
</gene>
<dbReference type="SUPFAM" id="SSF55469">
    <property type="entry name" value="FMN-dependent nitroreductase-like"/>
    <property type="match status" value="1"/>
</dbReference>
<organism evidence="5 6">
    <name type="scientific">Candidatus Paralactobacillus gallistercoris</name>
    <dbReference type="NCBI Taxonomy" id="2838724"/>
    <lineage>
        <taxon>Bacteria</taxon>
        <taxon>Bacillati</taxon>
        <taxon>Bacillota</taxon>
        <taxon>Bacilli</taxon>
        <taxon>Lactobacillales</taxon>
        <taxon>Lactobacillaceae</taxon>
        <taxon>Lactobacillus</taxon>
    </lineage>
</organism>
<dbReference type="PANTHER" id="PTHR43035">
    <property type="entry name" value="FATTY ACID REPRESSION MUTANT PROTEIN 2-RELATED"/>
    <property type="match status" value="1"/>
</dbReference>
<evidence type="ECO:0000313" key="5">
    <source>
        <dbReference type="EMBL" id="MBU3851456.1"/>
    </source>
</evidence>
<evidence type="ECO:0000256" key="1">
    <source>
        <dbReference type="ARBA" id="ARBA00004496"/>
    </source>
</evidence>
<keyword evidence="3" id="KW-0560">Oxidoreductase</keyword>
<dbReference type="CDD" id="cd02140">
    <property type="entry name" value="Frm2-like"/>
    <property type="match status" value="1"/>
</dbReference>
<evidence type="ECO:0000256" key="2">
    <source>
        <dbReference type="ARBA" id="ARBA00022490"/>
    </source>
</evidence>
<reference evidence="5" key="1">
    <citation type="journal article" date="2021" name="PeerJ">
        <title>Extensive microbial diversity within the chicken gut microbiome revealed by metagenomics and culture.</title>
        <authorList>
            <person name="Gilroy R."/>
            <person name="Ravi A."/>
            <person name="Getino M."/>
            <person name="Pursley I."/>
            <person name="Horton D.L."/>
            <person name="Alikhan N.F."/>
            <person name="Baker D."/>
            <person name="Gharbi K."/>
            <person name="Hall N."/>
            <person name="Watson M."/>
            <person name="Adriaenssens E.M."/>
            <person name="Foster-Nyarko E."/>
            <person name="Jarju S."/>
            <person name="Secka A."/>
            <person name="Antonio M."/>
            <person name="Oren A."/>
            <person name="Chaudhuri R.R."/>
            <person name="La Ragione R."/>
            <person name="Hildebrand F."/>
            <person name="Pallen M.J."/>
        </authorList>
    </citation>
    <scope>NUCLEOTIDE SEQUENCE</scope>
    <source>
        <strain evidence="5">F6-6636</strain>
    </source>
</reference>
<dbReference type="InterPro" id="IPR000415">
    <property type="entry name" value="Nitroreductase-like"/>
</dbReference>
<dbReference type="GO" id="GO:0005737">
    <property type="term" value="C:cytoplasm"/>
    <property type="evidence" value="ECO:0007669"/>
    <property type="project" value="UniProtKB-SubCell"/>
</dbReference>
<feature type="domain" description="Nitroreductase" evidence="4">
    <location>
        <begin position="11"/>
        <end position="179"/>
    </location>
</feature>
<evidence type="ECO:0000256" key="3">
    <source>
        <dbReference type="ARBA" id="ARBA00023002"/>
    </source>
</evidence>
<dbReference type="InterPro" id="IPR029479">
    <property type="entry name" value="Nitroreductase"/>
</dbReference>
<dbReference type="GO" id="GO:0016491">
    <property type="term" value="F:oxidoreductase activity"/>
    <property type="evidence" value="ECO:0007669"/>
    <property type="project" value="UniProtKB-KW"/>
</dbReference>
<accession>A0A948TJ75</accession>
<reference evidence="5" key="2">
    <citation type="submission" date="2021-04" db="EMBL/GenBank/DDBJ databases">
        <authorList>
            <person name="Gilroy R."/>
        </authorList>
    </citation>
    <scope>NUCLEOTIDE SEQUENCE</scope>
    <source>
        <strain evidence="5">F6-6636</strain>
    </source>
</reference>